<gene>
    <name evidence="1" type="ORF">GT019_27055</name>
</gene>
<dbReference type="Proteomes" id="UP000665561">
    <property type="component" value="Unassembled WGS sequence"/>
</dbReference>
<protein>
    <submittedName>
        <fullName evidence="1">Uncharacterized protein</fullName>
    </submittedName>
</protein>
<dbReference type="RefSeq" id="WP_161746569.1">
    <property type="nucleotide sequence ID" value="NZ_JAAAMV010000028.1"/>
</dbReference>
<evidence type="ECO:0000313" key="2">
    <source>
        <dbReference type="Proteomes" id="UP000665561"/>
    </source>
</evidence>
<organism evidence="1 2">
    <name type="scientific">Paenibacillus glycinis</name>
    <dbReference type="NCBI Taxonomy" id="2697035"/>
    <lineage>
        <taxon>Bacteria</taxon>
        <taxon>Bacillati</taxon>
        <taxon>Bacillota</taxon>
        <taxon>Bacilli</taxon>
        <taxon>Bacillales</taxon>
        <taxon>Paenibacillaceae</taxon>
        <taxon>Paenibacillus</taxon>
    </lineage>
</organism>
<comment type="caution">
    <text evidence="1">The sequence shown here is derived from an EMBL/GenBank/DDBJ whole genome shotgun (WGS) entry which is preliminary data.</text>
</comment>
<evidence type="ECO:0000313" key="1">
    <source>
        <dbReference type="EMBL" id="NBD27548.1"/>
    </source>
</evidence>
<name>A0ABW9XXU6_9BACL</name>
<sequence>MNVGQALASTGVVRFGNNGRIISVNGVVIAGNVDLVLRLNGRPIPQTLLYLPVHRGDSVGLELFVTGPRSNDPDAPAFPGQVENNFDELQRLEAEEAQ</sequence>
<proteinExistence type="predicted"/>
<accession>A0ABW9XXU6</accession>
<reference evidence="1 2" key="1">
    <citation type="submission" date="2020-01" db="EMBL/GenBank/DDBJ databases">
        <title>Paenibacillus soybeanensis sp. nov. isolated from the nodules of soybean (Glycine max(L.) Merr).</title>
        <authorList>
            <person name="Wang H."/>
        </authorList>
    </citation>
    <scope>NUCLEOTIDE SEQUENCE [LARGE SCALE GENOMIC DNA]</scope>
    <source>
        <strain evidence="1 2">T1</strain>
    </source>
</reference>
<keyword evidence="2" id="KW-1185">Reference proteome</keyword>
<dbReference type="EMBL" id="JAAAMV010000028">
    <property type="protein sequence ID" value="NBD27548.1"/>
    <property type="molecule type" value="Genomic_DNA"/>
</dbReference>